<feature type="transmembrane region" description="Helical" evidence="3">
    <location>
        <begin position="118"/>
        <end position="142"/>
    </location>
</feature>
<dbReference type="OrthoDB" id="6499973at2759"/>
<dbReference type="Pfam" id="PF07690">
    <property type="entry name" value="MFS_1"/>
    <property type="match status" value="1"/>
</dbReference>
<dbReference type="InterPro" id="IPR011701">
    <property type="entry name" value="MFS"/>
</dbReference>
<dbReference type="SUPFAM" id="SSF103473">
    <property type="entry name" value="MFS general substrate transporter"/>
    <property type="match status" value="1"/>
</dbReference>
<feature type="transmembrane region" description="Helical" evidence="3">
    <location>
        <begin position="12"/>
        <end position="32"/>
    </location>
</feature>
<evidence type="ECO:0000256" key="1">
    <source>
        <dbReference type="ARBA" id="ARBA00004141"/>
    </source>
</evidence>
<comment type="subcellular location">
    <subcellularLocation>
        <location evidence="1">Membrane</location>
        <topology evidence="1">Multi-pass membrane protein</topology>
    </subcellularLocation>
</comment>
<comment type="caution">
    <text evidence="5">The sequence shown here is derived from an EMBL/GenBank/DDBJ whole genome shotgun (WGS) entry which is preliminary data.</text>
</comment>
<dbReference type="Gene3D" id="1.20.1250.20">
    <property type="entry name" value="MFS general substrate transporter like domains"/>
    <property type="match status" value="2"/>
</dbReference>
<feature type="transmembrane region" description="Helical" evidence="3">
    <location>
        <begin position="270"/>
        <end position="293"/>
    </location>
</feature>
<evidence type="ECO:0000256" key="3">
    <source>
        <dbReference type="SAM" id="Phobius"/>
    </source>
</evidence>
<dbReference type="Proteomes" id="UP000224634">
    <property type="component" value="Unassembled WGS sequence"/>
</dbReference>
<feature type="transmembrane region" description="Helical" evidence="3">
    <location>
        <begin position="44"/>
        <end position="66"/>
    </location>
</feature>
<dbReference type="InterPro" id="IPR036259">
    <property type="entry name" value="MFS_trans_sf"/>
</dbReference>
<keyword evidence="6" id="KW-1185">Reference proteome</keyword>
<proteinExistence type="inferred from homology"/>
<keyword evidence="3" id="KW-0812">Transmembrane</keyword>
<evidence type="ECO:0000313" key="5">
    <source>
        <dbReference type="EMBL" id="PGH07254.1"/>
    </source>
</evidence>
<protein>
    <recommendedName>
        <fullName evidence="4">Major facilitator superfamily (MFS) profile domain-containing protein</fullName>
    </recommendedName>
</protein>
<feature type="transmembrane region" description="Helical" evidence="3">
    <location>
        <begin position="241"/>
        <end position="258"/>
    </location>
</feature>
<dbReference type="InterPro" id="IPR020846">
    <property type="entry name" value="MFS_dom"/>
</dbReference>
<reference evidence="5 6" key="1">
    <citation type="submission" date="2017-10" db="EMBL/GenBank/DDBJ databases">
        <title>Comparative genomics in systemic dimorphic fungi from Ajellomycetaceae.</title>
        <authorList>
            <person name="Munoz J.F."/>
            <person name="Mcewen J.G."/>
            <person name="Clay O.K."/>
            <person name="Cuomo C.A."/>
        </authorList>
    </citation>
    <scope>NUCLEOTIDE SEQUENCE [LARGE SCALE GENOMIC DNA]</scope>
    <source>
        <strain evidence="5 6">UAMH7299</strain>
    </source>
</reference>
<dbReference type="PANTHER" id="PTHR11360:SF319">
    <property type="entry name" value="MAJOR FACILITATOR SUPERFAMILY (MFS) PROFILE DOMAIN-CONTAINING PROTEIN"/>
    <property type="match status" value="1"/>
</dbReference>
<dbReference type="PANTHER" id="PTHR11360">
    <property type="entry name" value="MONOCARBOXYLATE TRANSPORTER"/>
    <property type="match status" value="1"/>
</dbReference>
<evidence type="ECO:0000256" key="2">
    <source>
        <dbReference type="ARBA" id="ARBA00006727"/>
    </source>
</evidence>
<name>A0A2B7X6G9_POLH7</name>
<feature type="transmembrane region" description="Helical" evidence="3">
    <location>
        <begin position="209"/>
        <end position="234"/>
    </location>
</feature>
<feature type="transmembrane region" description="Helical" evidence="3">
    <location>
        <begin position="183"/>
        <end position="203"/>
    </location>
</feature>
<evidence type="ECO:0000313" key="6">
    <source>
        <dbReference type="Proteomes" id="UP000224634"/>
    </source>
</evidence>
<evidence type="ECO:0000259" key="4">
    <source>
        <dbReference type="PROSITE" id="PS50850"/>
    </source>
</evidence>
<gene>
    <name evidence="5" type="ORF">AJ80_08040</name>
</gene>
<dbReference type="AlphaFoldDB" id="A0A2B7X6G9"/>
<dbReference type="PROSITE" id="PS50850">
    <property type="entry name" value="MFS"/>
    <property type="match status" value="1"/>
</dbReference>
<sequence>MMLSLCKEYWQVLLVQGILMGMVGGLLQFPAFAAVSQYFDKKRAVALGIVVSGSSVGGIVIPIALSKMLNDSSLGFGWSVRVIGFLIMPFMTFACVTVKARLPSRTTAFWIPAAYKDVTFGLLIVSIFFMFVGMVTPLFFLPTHAVARGMRAELAGYLLAVMNAASTFGRIIPGVLADKYGRLNIFSIGGIVTSITIFCFNSTKTNAALIVYSIIYGFVSGTIISGGSAVLSVCTKDPRNIGTYMGMGLSVGAFGLLIGPPANGAFVDRYGGFFEVSMFSGAMCLVGGCIALATKATMPQGIMGRV</sequence>
<dbReference type="GO" id="GO:0016020">
    <property type="term" value="C:membrane"/>
    <property type="evidence" value="ECO:0007669"/>
    <property type="project" value="UniProtKB-SubCell"/>
</dbReference>
<feature type="transmembrane region" description="Helical" evidence="3">
    <location>
        <begin position="154"/>
        <end position="176"/>
    </location>
</feature>
<dbReference type="GO" id="GO:0022857">
    <property type="term" value="F:transmembrane transporter activity"/>
    <property type="evidence" value="ECO:0007669"/>
    <property type="project" value="InterPro"/>
</dbReference>
<organism evidence="5 6">
    <name type="scientific">Polytolypa hystricis (strain UAMH7299)</name>
    <dbReference type="NCBI Taxonomy" id="1447883"/>
    <lineage>
        <taxon>Eukaryota</taxon>
        <taxon>Fungi</taxon>
        <taxon>Dikarya</taxon>
        <taxon>Ascomycota</taxon>
        <taxon>Pezizomycotina</taxon>
        <taxon>Eurotiomycetes</taxon>
        <taxon>Eurotiomycetidae</taxon>
        <taxon>Onygenales</taxon>
        <taxon>Onygenales incertae sedis</taxon>
        <taxon>Polytolypa</taxon>
    </lineage>
</organism>
<dbReference type="EMBL" id="PDNA01000171">
    <property type="protein sequence ID" value="PGH07254.1"/>
    <property type="molecule type" value="Genomic_DNA"/>
</dbReference>
<comment type="similarity">
    <text evidence="2">Belongs to the major facilitator superfamily. Monocarboxylate porter (TC 2.A.1.13) family.</text>
</comment>
<keyword evidence="3" id="KW-0472">Membrane</keyword>
<feature type="domain" description="Major facilitator superfamily (MFS) profile" evidence="4">
    <location>
        <begin position="119"/>
        <end position="306"/>
    </location>
</feature>
<keyword evidence="3" id="KW-1133">Transmembrane helix</keyword>
<dbReference type="InterPro" id="IPR050327">
    <property type="entry name" value="Proton-linked_MCT"/>
</dbReference>
<feature type="transmembrane region" description="Helical" evidence="3">
    <location>
        <begin position="78"/>
        <end position="98"/>
    </location>
</feature>
<accession>A0A2B7X6G9</accession>